<dbReference type="Pfam" id="PF00578">
    <property type="entry name" value="AhpC-TSA"/>
    <property type="match status" value="1"/>
</dbReference>
<accession>A0AAE9VU76</accession>
<dbReference type="PANTHER" id="PTHR42852:SF13">
    <property type="entry name" value="PROTEIN DIPZ"/>
    <property type="match status" value="1"/>
</dbReference>
<dbReference type="PROSITE" id="PS51257">
    <property type="entry name" value="PROKAR_LIPOPROTEIN"/>
    <property type="match status" value="1"/>
</dbReference>
<sequence length="155" mass="17423">MFKKYLMLVLMVFLTACEHSEPFGNDQYGAPIPASWLAEQWLVINYWAVWCAPCRQEIPELNQLHSELAENGVRVLGVNYDQLQGDALLADSQRLQIAFPVLSRDPATRFKLPPTRGLPATYLVNPQGVLVGELRGEQTQQSIVDALRQAGWSAR</sequence>
<dbReference type="InterPro" id="IPR000866">
    <property type="entry name" value="AhpC/TSA"/>
</dbReference>
<dbReference type="SUPFAM" id="SSF52833">
    <property type="entry name" value="Thioredoxin-like"/>
    <property type="match status" value="1"/>
</dbReference>
<name>A0AAE9VU76_9GAMM</name>
<dbReference type="Proteomes" id="UP001212189">
    <property type="component" value="Chromosome"/>
</dbReference>
<dbReference type="PROSITE" id="PS51352">
    <property type="entry name" value="THIOREDOXIN_2"/>
    <property type="match status" value="1"/>
</dbReference>
<feature type="domain" description="Thioredoxin" evidence="2">
    <location>
        <begin position="10"/>
        <end position="152"/>
    </location>
</feature>
<dbReference type="Gene3D" id="3.40.30.10">
    <property type="entry name" value="Glutaredoxin"/>
    <property type="match status" value="1"/>
</dbReference>
<dbReference type="GO" id="GO:0016209">
    <property type="term" value="F:antioxidant activity"/>
    <property type="evidence" value="ECO:0007669"/>
    <property type="project" value="InterPro"/>
</dbReference>
<gene>
    <name evidence="3" type="ORF">O6P33_11195</name>
</gene>
<evidence type="ECO:0000259" key="2">
    <source>
        <dbReference type="PROSITE" id="PS51352"/>
    </source>
</evidence>
<keyword evidence="1" id="KW-0676">Redox-active center</keyword>
<dbReference type="PANTHER" id="PTHR42852">
    <property type="entry name" value="THIOL:DISULFIDE INTERCHANGE PROTEIN DSBE"/>
    <property type="match status" value="1"/>
</dbReference>
<dbReference type="GO" id="GO:0015036">
    <property type="term" value="F:disulfide oxidoreductase activity"/>
    <property type="evidence" value="ECO:0007669"/>
    <property type="project" value="UniProtKB-ARBA"/>
</dbReference>
<dbReference type="RefSeq" id="WP_269817859.1">
    <property type="nucleotide sequence ID" value="NZ_CP114976.1"/>
</dbReference>
<dbReference type="AlphaFoldDB" id="A0AAE9VU76"/>
<organism evidence="3 4">
    <name type="scientific">Denitrificimonas caeni</name>
    <dbReference type="NCBI Taxonomy" id="521720"/>
    <lineage>
        <taxon>Bacteria</taxon>
        <taxon>Pseudomonadati</taxon>
        <taxon>Pseudomonadota</taxon>
        <taxon>Gammaproteobacteria</taxon>
        <taxon>Pseudomonadales</taxon>
        <taxon>Pseudomonadaceae</taxon>
        <taxon>Denitrificimonas</taxon>
    </lineage>
</organism>
<evidence type="ECO:0000313" key="3">
    <source>
        <dbReference type="EMBL" id="WBE24916.1"/>
    </source>
</evidence>
<evidence type="ECO:0000313" key="4">
    <source>
        <dbReference type="Proteomes" id="UP001212189"/>
    </source>
</evidence>
<keyword evidence="4" id="KW-1185">Reference proteome</keyword>
<protein>
    <submittedName>
        <fullName evidence="3">TlpA disulfide reductase family protein</fullName>
    </submittedName>
</protein>
<dbReference type="InterPro" id="IPR036249">
    <property type="entry name" value="Thioredoxin-like_sf"/>
</dbReference>
<dbReference type="InterPro" id="IPR017937">
    <property type="entry name" value="Thioredoxin_CS"/>
</dbReference>
<dbReference type="KEGG" id="dce:O6P33_11195"/>
<dbReference type="EMBL" id="CP114976">
    <property type="protein sequence ID" value="WBE24916.1"/>
    <property type="molecule type" value="Genomic_DNA"/>
</dbReference>
<dbReference type="InterPro" id="IPR050553">
    <property type="entry name" value="Thioredoxin_ResA/DsbE_sf"/>
</dbReference>
<proteinExistence type="predicted"/>
<dbReference type="InterPro" id="IPR013766">
    <property type="entry name" value="Thioredoxin_domain"/>
</dbReference>
<evidence type="ECO:0000256" key="1">
    <source>
        <dbReference type="ARBA" id="ARBA00023284"/>
    </source>
</evidence>
<reference evidence="3 4" key="1">
    <citation type="submission" date="2022-12" db="EMBL/GenBank/DDBJ databases">
        <title>Coexistence and Characterization of a Novel Tigecycline Resistance gene tet(X) variant and blaNDM-1 in a Pseudomonas caeni Isolate of Chicken Origin.</title>
        <authorList>
            <person name="Lu X."/>
            <person name="Zhang L."/>
            <person name="Li R."/>
            <person name="Wang Z."/>
        </authorList>
    </citation>
    <scope>NUCLEOTIDE SEQUENCE [LARGE SCALE GENOMIC DNA]</scope>
    <source>
        <strain evidence="3 4">CE14</strain>
    </source>
</reference>
<dbReference type="PROSITE" id="PS00194">
    <property type="entry name" value="THIOREDOXIN_1"/>
    <property type="match status" value="1"/>
</dbReference>
<dbReference type="CDD" id="cd02966">
    <property type="entry name" value="TlpA_like_family"/>
    <property type="match status" value="1"/>
</dbReference>